<dbReference type="AlphaFoldDB" id="A0A540X6B8"/>
<accession>A0A540X6B8</accession>
<dbReference type="EMBL" id="VIFM01000017">
    <property type="protein sequence ID" value="TQF16797.1"/>
    <property type="molecule type" value="Genomic_DNA"/>
</dbReference>
<keyword evidence="2" id="KW-1185">Reference proteome</keyword>
<dbReference type="OrthoDB" id="1046333at2"/>
<evidence type="ECO:0000313" key="1">
    <source>
        <dbReference type="EMBL" id="TQF16797.1"/>
    </source>
</evidence>
<proteinExistence type="predicted"/>
<organism evidence="1 2">
    <name type="scientific">Myxococcus llanfairpwllgwyngyllgogerychwyrndrobwllllantysiliogogogochensis</name>
    <dbReference type="NCBI Taxonomy" id="2590453"/>
    <lineage>
        <taxon>Bacteria</taxon>
        <taxon>Pseudomonadati</taxon>
        <taxon>Myxococcota</taxon>
        <taxon>Myxococcia</taxon>
        <taxon>Myxococcales</taxon>
        <taxon>Cystobacterineae</taxon>
        <taxon>Myxococcaceae</taxon>
        <taxon>Myxococcus</taxon>
    </lineage>
</organism>
<gene>
    <name evidence="1" type="ORF">FJV41_06485</name>
</gene>
<dbReference type="RefSeq" id="WP_141641534.1">
    <property type="nucleotide sequence ID" value="NZ_VIFM01000017.1"/>
</dbReference>
<name>A0A540X6B8_9BACT</name>
<sequence length="207" mass="22842">MTDHLRPEPGSFSQTSSSSYESELARLLIPNTSWTLLLVRMPSFTPEEAVYIHEKWPGPRVIATRMESMLWPIVRDASRDTGGTRALPSVEVVSAPIEPPLLEALKRLWNAALLRTRFPPKAHVYLDGTSYHLGAFCRGVGSLTGRTWSPPPASRMAGLVDIGEKLTRYARGPEEQRASIADALIEESADLLQRFESEDAFGGPARG</sequence>
<reference evidence="1 2" key="1">
    <citation type="submission" date="2019-06" db="EMBL/GenBank/DDBJ databases">
        <authorList>
            <person name="Livingstone P."/>
            <person name="Whitworth D."/>
        </authorList>
    </citation>
    <scope>NUCLEOTIDE SEQUENCE [LARGE SCALE GENOMIC DNA]</scope>
    <source>
        <strain evidence="1 2">AM401</strain>
    </source>
</reference>
<comment type="caution">
    <text evidence="1">The sequence shown here is derived from an EMBL/GenBank/DDBJ whole genome shotgun (WGS) entry which is preliminary data.</text>
</comment>
<protein>
    <submittedName>
        <fullName evidence="1">Uncharacterized protein</fullName>
    </submittedName>
</protein>
<evidence type="ECO:0000313" key="2">
    <source>
        <dbReference type="Proteomes" id="UP000315369"/>
    </source>
</evidence>
<dbReference type="Proteomes" id="UP000315369">
    <property type="component" value="Unassembled WGS sequence"/>
</dbReference>